<reference evidence="9 10" key="1">
    <citation type="journal article" date="2023" name="ISME J.">
        <title>Cultivation and genomic characterization of novel and ubiquitous marine nitrite-oxidizing bacteria from the Nitrospirales.</title>
        <authorList>
            <person name="Mueller A.J."/>
            <person name="Daebeler A."/>
            <person name="Herbold C.W."/>
            <person name="Kirkegaard R.H."/>
            <person name="Daims H."/>
        </authorList>
    </citation>
    <scope>NUCLEOTIDE SEQUENCE [LARGE SCALE GENOMIC DNA]</scope>
    <source>
        <strain evidence="9 10">EB</strain>
    </source>
</reference>
<dbReference type="InterPro" id="IPR025857">
    <property type="entry name" value="MacB_PCD"/>
</dbReference>
<evidence type="ECO:0000313" key="10">
    <source>
        <dbReference type="Proteomes" id="UP001250932"/>
    </source>
</evidence>
<dbReference type="PANTHER" id="PTHR30287:SF1">
    <property type="entry name" value="INNER MEMBRANE PROTEIN"/>
    <property type="match status" value="1"/>
</dbReference>
<evidence type="ECO:0008006" key="11">
    <source>
        <dbReference type="Google" id="ProtNLM"/>
    </source>
</evidence>
<evidence type="ECO:0000256" key="6">
    <source>
        <dbReference type="SAM" id="Phobius"/>
    </source>
</evidence>
<feature type="domain" description="MacB-like periplasmic core" evidence="8">
    <location>
        <begin position="28"/>
        <end position="228"/>
    </location>
</feature>
<dbReference type="PANTHER" id="PTHR30287">
    <property type="entry name" value="MEMBRANE COMPONENT OF PREDICTED ABC SUPERFAMILY METABOLITE UPTAKE TRANSPORTER"/>
    <property type="match status" value="1"/>
</dbReference>
<dbReference type="RefSeq" id="WP_313833158.1">
    <property type="nucleotide sequence ID" value="NZ_JAQOUE010000001.1"/>
</dbReference>
<dbReference type="InterPro" id="IPR038766">
    <property type="entry name" value="Membrane_comp_ABC_pdt"/>
</dbReference>
<evidence type="ECO:0000259" key="8">
    <source>
        <dbReference type="Pfam" id="PF12704"/>
    </source>
</evidence>
<keyword evidence="4 6" id="KW-1133">Transmembrane helix</keyword>
<proteinExistence type="predicted"/>
<feature type="transmembrane region" description="Helical" evidence="6">
    <location>
        <begin position="855"/>
        <end position="879"/>
    </location>
</feature>
<feature type="transmembrane region" description="Helical" evidence="6">
    <location>
        <begin position="344"/>
        <end position="369"/>
    </location>
</feature>
<feature type="transmembrane region" description="Helical" evidence="6">
    <location>
        <begin position="280"/>
        <end position="303"/>
    </location>
</feature>
<evidence type="ECO:0000313" key="9">
    <source>
        <dbReference type="EMBL" id="MDT7042712.1"/>
    </source>
</evidence>
<keyword evidence="3 6" id="KW-0812">Transmembrane</keyword>
<feature type="transmembrane region" description="Helical" evidence="6">
    <location>
        <begin position="443"/>
        <end position="461"/>
    </location>
</feature>
<dbReference type="Pfam" id="PF12704">
    <property type="entry name" value="MacB_PCD"/>
    <property type="match status" value="1"/>
</dbReference>
<evidence type="ECO:0000256" key="3">
    <source>
        <dbReference type="ARBA" id="ARBA00022692"/>
    </source>
</evidence>
<evidence type="ECO:0000256" key="5">
    <source>
        <dbReference type="ARBA" id="ARBA00023136"/>
    </source>
</evidence>
<keyword evidence="10" id="KW-1185">Reference proteome</keyword>
<comment type="subcellular location">
    <subcellularLocation>
        <location evidence="1">Cell membrane</location>
        <topology evidence="1">Multi-pass membrane protein</topology>
    </subcellularLocation>
</comment>
<feature type="transmembrane region" description="Helical" evidence="6">
    <location>
        <begin position="765"/>
        <end position="789"/>
    </location>
</feature>
<feature type="transmembrane region" description="Helical" evidence="6">
    <location>
        <begin position="381"/>
        <end position="398"/>
    </location>
</feature>
<dbReference type="Proteomes" id="UP001250932">
    <property type="component" value="Unassembled WGS sequence"/>
</dbReference>
<dbReference type="EMBL" id="JAQOUE010000001">
    <property type="protein sequence ID" value="MDT7042712.1"/>
    <property type="molecule type" value="Genomic_DNA"/>
</dbReference>
<feature type="domain" description="ABC3 transporter permease C-terminal" evidence="7">
    <location>
        <begin position="286"/>
        <end position="405"/>
    </location>
</feature>
<evidence type="ECO:0000256" key="2">
    <source>
        <dbReference type="ARBA" id="ARBA00022475"/>
    </source>
</evidence>
<organism evidence="9 10">
    <name type="scientific">Candidatus Nitronereus thalassa</name>
    <dbReference type="NCBI Taxonomy" id="3020898"/>
    <lineage>
        <taxon>Bacteria</taxon>
        <taxon>Pseudomonadati</taxon>
        <taxon>Nitrospirota</taxon>
        <taxon>Nitrospiria</taxon>
        <taxon>Nitrospirales</taxon>
        <taxon>Nitrospiraceae</taxon>
        <taxon>Candidatus Nitronereus</taxon>
    </lineage>
</organism>
<feature type="transmembrane region" description="Helical" evidence="6">
    <location>
        <begin position="467"/>
        <end position="489"/>
    </location>
</feature>
<evidence type="ECO:0000256" key="1">
    <source>
        <dbReference type="ARBA" id="ARBA00004651"/>
    </source>
</evidence>
<name>A0ABU3K8M8_9BACT</name>
<gene>
    <name evidence="9" type="ORF">PPG34_10145</name>
</gene>
<feature type="transmembrane region" description="Helical" evidence="6">
    <location>
        <begin position="516"/>
        <end position="537"/>
    </location>
</feature>
<evidence type="ECO:0000256" key="4">
    <source>
        <dbReference type="ARBA" id="ARBA00022989"/>
    </source>
</evidence>
<evidence type="ECO:0000259" key="7">
    <source>
        <dbReference type="Pfam" id="PF02687"/>
    </source>
</evidence>
<keyword evidence="2" id="KW-1003">Cell membrane</keyword>
<feature type="transmembrane region" description="Helical" evidence="6">
    <location>
        <begin position="810"/>
        <end position="843"/>
    </location>
</feature>
<keyword evidence="5 6" id="KW-0472">Membrane</keyword>
<comment type="caution">
    <text evidence="9">The sequence shown here is derived from an EMBL/GenBank/DDBJ whole genome shotgun (WGS) entry which is preliminary data.</text>
</comment>
<sequence>MSYRFLPISLKMAWRETRGSWHQFVFFLVCVAIGVGSVVGVDLFATNVERMILGDARSLLGGDLEIRLARPLDESGETVLASIRDRKIEVTHVRELVGMSAVQEKVRADGLTENPTFPSTQLVEIKAVEPNYPLYGQVEVAPKQPLHALLSSSSSCPTKPCFGIVVQDSLLITLGKEVGSSIKIGQAWFEIRGVLLKEPDRVASAFSLGPRVIISVEALEATELVQVGSRIRQRYLLRVPESIILGSLQGELQGRLAKEGARVSSFREAQPRIRKFLEQLTTYLGLIGLTALFVGGIGIACTIHGFMKQKMTTVAILKTLGADAGIIMRAYLGQSVLMGGLGSLIGAMLGIGLQMAIPLLLGGLIPVAVTSTVTWSPLAKGLVLGVATTLLFTLWPLLTIRTVPPALVLRREVEKGNAVVQQGSFWRNAWIVLVAFWKDRQRLVTSVVIGLGLMLLAMWQARSVTLGFVFILAFAAALVVLQFGARLMLKGLRMLPRPQSFTVRQALGSVQRPGNYTLGMAVAIGVGVMVIVTVALVKASLLTSIGDRIPEDAPTFFFIDIQPDQKETFEQIIRAQTPTATYKLTPVVRSRIGAIDGKPVDPEEHKGKRNGWYFTREYVLTALAELPEDNTVVKGQWWSTDPSDKPSASIGSFPIRMSVEDEAAKNLGLDLGTTVEFNIQGTPLPTIVESTRKVDWGSFSTNFFMILGPGALEGAPMTYISTAKVSPAEEVPLQQALVRALPNVTAIKIGDVLANVARLLEQLAWAIQGMAFLSIISGAVVMVAALSSTRYRRLYESAILKAIGGTRQIIVQAFAIEFAVVGGLAGLIGLGLASALSWAILYFFLDLTWAFQPSILGWALFATIGLAVIVGFLSTFRVLGEPPLVVLRQE</sequence>
<dbReference type="InterPro" id="IPR003838">
    <property type="entry name" value="ABC3_permease_C"/>
</dbReference>
<protein>
    <recommendedName>
        <fullName evidence="11">FtsX-like permease family protein</fullName>
    </recommendedName>
</protein>
<feature type="domain" description="ABC3 transporter permease C-terminal" evidence="7">
    <location>
        <begin position="770"/>
        <end position="883"/>
    </location>
</feature>
<accession>A0ABU3K8M8</accession>
<dbReference type="Pfam" id="PF02687">
    <property type="entry name" value="FtsX"/>
    <property type="match status" value="2"/>
</dbReference>